<feature type="transmembrane region" description="Helical" evidence="1">
    <location>
        <begin position="362"/>
        <end position="380"/>
    </location>
</feature>
<evidence type="ECO:0000259" key="2">
    <source>
        <dbReference type="PROSITE" id="PS50125"/>
    </source>
</evidence>
<keyword evidence="1" id="KW-1133">Transmembrane helix</keyword>
<comment type="caution">
    <text evidence="3">The sequence shown here is derived from an EMBL/GenBank/DDBJ whole genome shotgun (WGS) entry which is preliminary data.</text>
</comment>
<dbReference type="CDD" id="cd07302">
    <property type="entry name" value="CHD"/>
    <property type="match status" value="1"/>
</dbReference>
<dbReference type="InterPro" id="IPR029787">
    <property type="entry name" value="Nucleotide_cyclase"/>
</dbReference>
<dbReference type="RefSeq" id="WP_303544372.1">
    <property type="nucleotide sequence ID" value="NZ_JAUOTP010000007.1"/>
</dbReference>
<dbReference type="SUPFAM" id="SSF55073">
    <property type="entry name" value="Nucleotide cyclase"/>
    <property type="match status" value="1"/>
</dbReference>
<accession>A0ABT8YBY3</accession>
<dbReference type="Pfam" id="PF05226">
    <property type="entry name" value="CHASE2"/>
    <property type="match status" value="1"/>
</dbReference>
<dbReference type="GO" id="GO:0016829">
    <property type="term" value="F:lyase activity"/>
    <property type="evidence" value="ECO:0007669"/>
    <property type="project" value="UniProtKB-KW"/>
</dbReference>
<dbReference type="Proteomes" id="UP001169764">
    <property type="component" value="Unassembled WGS sequence"/>
</dbReference>
<gene>
    <name evidence="3" type="ORF">Q4F19_15710</name>
</gene>
<keyword evidence="3" id="KW-0456">Lyase</keyword>
<keyword evidence="1" id="KW-0472">Membrane</keyword>
<dbReference type="EMBL" id="JAUOTP010000007">
    <property type="protein sequence ID" value="MDO6415838.1"/>
    <property type="molecule type" value="Genomic_DNA"/>
</dbReference>
<dbReference type="InterPro" id="IPR007890">
    <property type="entry name" value="CHASE2"/>
</dbReference>
<organism evidence="3 4">
    <name type="scientific">Sphingomonas natans</name>
    <dbReference type="NCBI Taxonomy" id="3063330"/>
    <lineage>
        <taxon>Bacteria</taxon>
        <taxon>Pseudomonadati</taxon>
        <taxon>Pseudomonadota</taxon>
        <taxon>Alphaproteobacteria</taxon>
        <taxon>Sphingomonadales</taxon>
        <taxon>Sphingomonadaceae</taxon>
        <taxon>Sphingomonas</taxon>
    </lineage>
</organism>
<evidence type="ECO:0000256" key="1">
    <source>
        <dbReference type="SAM" id="Phobius"/>
    </source>
</evidence>
<dbReference type="PANTHER" id="PTHR43081">
    <property type="entry name" value="ADENYLATE CYCLASE, TERMINAL-DIFFERENTIATION SPECIFIC-RELATED"/>
    <property type="match status" value="1"/>
</dbReference>
<dbReference type="InterPro" id="IPR050697">
    <property type="entry name" value="Adenylyl/Guanylyl_Cyclase_3/4"/>
</dbReference>
<keyword evidence="1" id="KW-0812">Transmembrane</keyword>
<evidence type="ECO:0000313" key="4">
    <source>
        <dbReference type="Proteomes" id="UP001169764"/>
    </source>
</evidence>
<sequence>MMGERWRWLVANIGILRLTLAVGLIALALSSARYDDGAGRASGALHDLVSFATAPRVGPDPRIVLVSYTDETARRIGRRSPMDRAVIARALRMLDTLGAKAIAIDILFDQPQPEDAQLIAALRTMRTPTHIAYAPAGGERGGVFDWQQRFLDDFLRRAASPHVRSASVVLVQDSDGTPRRWPAATATGPPIIARALAGPNASFADYRGQIRYRLPKGMAPVLNRISIDLLSDPVGSSQDYRDFLREQVRGRYILLGGDVSGQDRFSLLNDKVLGLGSTAGLEIHAEMLAQRLDGATLHPIAGWLRWPMAIVSVLAGICLARAELAIGWALVAGIAVIGLVLGATVLVQMLGMDTVDQPLGGWIQGAVLAFAAIGICQRAIGAEQRRFAQEALGKILPLEVARAIIRDPVQLTLSGEKREIYALFTDLEGFTALSHGLDPATVAHFLEVYLCELATIVLDNGGTIDKYIGDALVAFWGAPIARGDDADRAIDAAVKIFEAGERHRTETFRALGVGRTRIGLHFGSAHVGNFGGDARIQYTALGDVMNCAARLEGANKQLATSILVSEAVVIRSTRDLFRPMGRIVLSGRATPLAVYEPVPDLPRASRQEIARSYQRFDDGDPAALSELAHLSSQTPEDTALARFVERLSAVGPAGHYILSMK</sequence>
<dbReference type="InterPro" id="IPR001054">
    <property type="entry name" value="A/G_cyclase"/>
</dbReference>
<dbReference type="SMART" id="SM00044">
    <property type="entry name" value="CYCc"/>
    <property type="match status" value="1"/>
</dbReference>
<evidence type="ECO:0000313" key="3">
    <source>
        <dbReference type="EMBL" id="MDO6415838.1"/>
    </source>
</evidence>
<dbReference type="Pfam" id="PF00211">
    <property type="entry name" value="Guanylate_cyc"/>
    <property type="match status" value="1"/>
</dbReference>
<dbReference type="SMART" id="SM01080">
    <property type="entry name" value="CHASE2"/>
    <property type="match status" value="1"/>
</dbReference>
<reference evidence="3" key="1">
    <citation type="submission" date="2023-07" db="EMBL/GenBank/DDBJ databases">
        <authorList>
            <person name="Kim M."/>
        </authorList>
    </citation>
    <scope>NUCLEOTIDE SEQUENCE</scope>
    <source>
        <strain evidence="3">BIUV-7</strain>
    </source>
</reference>
<dbReference type="PANTHER" id="PTHR43081:SF20">
    <property type="entry name" value="TWO-COMPONENT RESPONSE REGULATOR"/>
    <property type="match status" value="1"/>
</dbReference>
<dbReference type="Gene3D" id="3.30.70.1230">
    <property type="entry name" value="Nucleotide cyclase"/>
    <property type="match status" value="1"/>
</dbReference>
<feature type="transmembrane region" description="Helical" evidence="1">
    <location>
        <begin position="327"/>
        <end position="350"/>
    </location>
</feature>
<feature type="domain" description="Guanylate cyclase" evidence="2">
    <location>
        <begin position="421"/>
        <end position="552"/>
    </location>
</feature>
<dbReference type="EC" id="4.6.1.-" evidence="3"/>
<dbReference type="PROSITE" id="PS50125">
    <property type="entry name" value="GUANYLATE_CYCLASE_2"/>
    <property type="match status" value="1"/>
</dbReference>
<keyword evidence="4" id="KW-1185">Reference proteome</keyword>
<name>A0ABT8YBY3_9SPHN</name>
<protein>
    <submittedName>
        <fullName evidence="3">Adenylate/guanylate cyclase domain-containing protein</fullName>
        <ecNumber evidence="3">4.6.1.-</ecNumber>
    </submittedName>
</protein>
<proteinExistence type="predicted"/>